<evidence type="ECO:0000313" key="2">
    <source>
        <dbReference type="EMBL" id="BAO83690.1"/>
    </source>
</evidence>
<dbReference type="KEGG" id="cbab:SMCB_1462"/>
<keyword evidence="1" id="KW-0812">Transmembrane</keyword>
<reference evidence="2 3" key="1">
    <citation type="journal article" date="2014" name="Nat. Commun.">
        <title>Physiological and genomic features of highly alkaliphilic hydrogen-utilizing Betaproteobacteria from a continental serpentinizing site.</title>
        <authorList>
            <person name="Suzuki S."/>
            <person name="Kuenen J.G."/>
            <person name="Schipper K."/>
            <person name="van der Velde S."/>
            <person name="Ishii S."/>
            <person name="Wu A."/>
            <person name="Sorokin D.Y."/>
            <person name="Tenney A."/>
            <person name="Meng X.Y."/>
            <person name="Morrill P.L."/>
            <person name="Kamagata Y."/>
            <person name="Muyzer G."/>
            <person name="Nealson K.H."/>
        </authorList>
    </citation>
    <scope>NUCLEOTIDE SEQUENCE [LARGE SCALE GENOMIC DNA]</scope>
    <source>
        <strain evidence="2 3">B1</strain>
    </source>
</reference>
<dbReference type="STRING" id="1458426.SMCB_1462"/>
<dbReference type="HOGENOM" id="CLU_191399_1_0_4"/>
<name>A0A060NQN7_9BURK</name>
<dbReference type="AlphaFoldDB" id="A0A060NQN7"/>
<gene>
    <name evidence="2" type="ORF">SMCB_1462</name>
</gene>
<dbReference type="RefSeq" id="WP_045535952.1">
    <property type="nucleotide sequence ID" value="NZ_AP014569.1"/>
</dbReference>
<protein>
    <submittedName>
        <fullName evidence="2">L-alanine-DL-glutamate epimerase and related enzyme of enolase superfamily</fullName>
    </submittedName>
</protein>
<proteinExistence type="predicted"/>
<dbReference type="Proteomes" id="UP000066014">
    <property type="component" value="Chromosome"/>
</dbReference>
<organism evidence="2 3">
    <name type="scientific">Serpentinimonas maccroryi</name>
    <dbReference type="NCBI Taxonomy" id="1458426"/>
    <lineage>
        <taxon>Bacteria</taxon>
        <taxon>Pseudomonadati</taxon>
        <taxon>Pseudomonadota</taxon>
        <taxon>Betaproteobacteria</taxon>
        <taxon>Burkholderiales</taxon>
        <taxon>Comamonadaceae</taxon>
        <taxon>Serpentinimonas</taxon>
    </lineage>
</organism>
<keyword evidence="1" id="KW-0472">Membrane</keyword>
<evidence type="ECO:0000313" key="3">
    <source>
        <dbReference type="Proteomes" id="UP000066014"/>
    </source>
</evidence>
<evidence type="ECO:0000256" key="1">
    <source>
        <dbReference type="SAM" id="Phobius"/>
    </source>
</evidence>
<sequence length="65" mass="7315">MNPSLLSQRLLALFAAAALVFNFPLIALWDSSVKWWGIPLFALAMFTLWALLIALLAWLVERSPD</sequence>
<dbReference type="EMBL" id="AP014569">
    <property type="protein sequence ID" value="BAO83690.1"/>
    <property type="molecule type" value="Genomic_DNA"/>
</dbReference>
<keyword evidence="1" id="KW-1133">Transmembrane helix</keyword>
<keyword evidence="3" id="KW-1185">Reference proteome</keyword>
<feature type="transmembrane region" description="Helical" evidence="1">
    <location>
        <begin position="37"/>
        <end position="60"/>
    </location>
</feature>
<accession>A0A060NQN7</accession>